<comment type="caution">
    <text evidence="1">The sequence shown here is derived from an EMBL/GenBank/DDBJ whole genome shotgun (WGS) entry which is preliminary data.</text>
</comment>
<reference evidence="2" key="1">
    <citation type="submission" date="2016-06" db="EMBL/GenBank/DDBJ databases">
        <title>Parallel loss of symbiosis genes in relatives of nitrogen-fixing non-legume Parasponia.</title>
        <authorList>
            <person name="Van Velzen R."/>
            <person name="Holmer R."/>
            <person name="Bu F."/>
            <person name="Rutten L."/>
            <person name="Van Zeijl A."/>
            <person name="Liu W."/>
            <person name="Santuari L."/>
            <person name="Cao Q."/>
            <person name="Sharma T."/>
            <person name="Shen D."/>
            <person name="Roswanjaya Y."/>
            <person name="Wardhani T."/>
            <person name="Kalhor M.S."/>
            <person name="Jansen J."/>
            <person name="Van den Hoogen J."/>
            <person name="Gungor B."/>
            <person name="Hartog M."/>
            <person name="Hontelez J."/>
            <person name="Verver J."/>
            <person name="Yang W.-C."/>
            <person name="Schijlen E."/>
            <person name="Repin R."/>
            <person name="Schilthuizen M."/>
            <person name="Schranz E."/>
            <person name="Heidstra R."/>
            <person name="Miyata K."/>
            <person name="Fedorova E."/>
            <person name="Kohlen W."/>
            <person name="Bisseling T."/>
            <person name="Smit S."/>
            <person name="Geurts R."/>
        </authorList>
    </citation>
    <scope>NUCLEOTIDE SEQUENCE [LARGE SCALE GENOMIC DNA]</scope>
    <source>
        <strain evidence="2">cv. RG33-2</strain>
    </source>
</reference>
<protein>
    <submittedName>
        <fullName evidence="1">Uncharacterized protein</fullName>
    </submittedName>
</protein>
<evidence type="ECO:0000313" key="1">
    <source>
        <dbReference type="EMBL" id="PON82389.1"/>
    </source>
</evidence>
<evidence type="ECO:0000313" key="2">
    <source>
        <dbReference type="Proteomes" id="UP000237000"/>
    </source>
</evidence>
<sequence>GVTTRTSSDGSRLGGVAAQMSSDGRCFARRSRTGHCCTDQLRYFVRARTRTCCEDELRRVARRRCCCADELGQTLLRETSSDGALLHGRRAQMLCETSSDAAFLDVAELTRRPSSLEVEGEISGLL</sequence>
<dbReference type="InParanoid" id="A0A2P5EA18"/>
<feature type="non-terminal residue" evidence="1">
    <location>
        <position position="1"/>
    </location>
</feature>
<proteinExistence type="predicted"/>
<dbReference type="Proteomes" id="UP000237000">
    <property type="component" value="Unassembled WGS sequence"/>
</dbReference>
<accession>A0A2P5EA18</accession>
<dbReference type="AlphaFoldDB" id="A0A2P5EA18"/>
<dbReference type="EMBL" id="JXTC01000196">
    <property type="protein sequence ID" value="PON82389.1"/>
    <property type="molecule type" value="Genomic_DNA"/>
</dbReference>
<gene>
    <name evidence="1" type="ORF">TorRG33x02_218840</name>
</gene>
<organism evidence="1 2">
    <name type="scientific">Trema orientale</name>
    <name type="common">Charcoal tree</name>
    <name type="synonym">Celtis orientalis</name>
    <dbReference type="NCBI Taxonomy" id="63057"/>
    <lineage>
        <taxon>Eukaryota</taxon>
        <taxon>Viridiplantae</taxon>
        <taxon>Streptophyta</taxon>
        <taxon>Embryophyta</taxon>
        <taxon>Tracheophyta</taxon>
        <taxon>Spermatophyta</taxon>
        <taxon>Magnoliopsida</taxon>
        <taxon>eudicotyledons</taxon>
        <taxon>Gunneridae</taxon>
        <taxon>Pentapetalae</taxon>
        <taxon>rosids</taxon>
        <taxon>fabids</taxon>
        <taxon>Rosales</taxon>
        <taxon>Cannabaceae</taxon>
        <taxon>Trema</taxon>
    </lineage>
</organism>
<keyword evidence="2" id="KW-1185">Reference proteome</keyword>
<name>A0A2P5EA18_TREOI</name>